<sequence>MTTAVLTARLPPTRHSRSLDPGDIMRLKALALLALLPATLAQAETGVWSLIAESGGCDVSFLPEAVDDGIFFVDRGDAECGADIGRITGYALNEEGAVVVLYSTLDGVDLVGNVTRQADGVFTGRLRGGGVLRLEHKSGPIGIADPMTGLMTGETAEPLDLEDEAAADAPLAGAAPQGDCLSYAGREGTCAEQSDLGPPEGGQLQVLTRMNLRDQGTTSGSAVIGRAEAGACLAITFCSEDEQGRLWCGVQSDTAQGYLLKQDSKTVYALNTCR</sequence>
<reference evidence="1 2" key="1">
    <citation type="submission" date="2017-01" db="EMBL/GenBank/DDBJ databases">
        <authorList>
            <person name="Mah S.A."/>
            <person name="Swanson W.J."/>
            <person name="Moy G.W."/>
            <person name="Vacquier V.D."/>
        </authorList>
    </citation>
    <scope>NUCLEOTIDE SEQUENCE [LARGE SCALE GENOMIC DNA]</scope>
    <source>
        <strain evidence="1 2">DSM 26375</strain>
    </source>
</reference>
<keyword evidence="2" id="KW-1185">Reference proteome</keyword>
<dbReference type="AlphaFoldDB" id="A0A1N7PQL7"/>
<dbReference type="OrthoDB" id="7627625at2"/>
<organism evidence="1 2">
    <name type="scientific">Gemmobacter megaterium</name>
    <dbReference type="NCBI Taxonomy" id="1086013"/>
    <lineage>
        <taxon>Bacteria</taxon>
        <taxon>Pseudomonadati</taxon>
        <taxon>Pseudomonadota</taxon>
        <taxon>Alphaproteobacteria</taxon>
        <taxon>Rhodobacterales</taxon>
        <taxon>Paracoccaceae</taxon>
        <taxon>Gemmobacter</taxon>
    </lineage>
</organism>
<evidence type="ECO:0008006" key="3">
    <source>
        <dbReference type="Google" id="ProtNLM"/>
    </source>
</evidence>
<accession>A0A1N7PQL7</accession>
<gene>
    <name evidence="1" type="ORF">SAMN05421774_10647</name>
</gene>
<proteinExistence type="predicted"/>
<dbReference type="Proteomes" id="UP000186141">
    <property type="component" value="Unassembled WGS sequence"/>
</dbReference>
<dbReference type="RefSeq" id="WP_076532466.1">
    <property type="nucleotide sequence ID" value="NZ_BMEH01000006.1"/>
</dbReference>
<dbReference type="EMBL" id="FTOT01000006">
    <property type="protein sequence ID" value="SIT12842.1"/>
    <property type="molecule type" value="Genomic_DNA"/>
</dbReference>
<evidence type="ECO:0000313" key="1">
    <source>
        <dbReference type="EMBL" id="SIT12842.1"/>
    </source>
</evidence>
<name>A0A1N7PQL7_9RHOB</name>
<protein>
    <recommendedName>
        <fullName evidence="3">Protease inhibitor Inh</fullName>
    </recommendedName>
</protein>
<evidence type="ECO:0000313" key="2">
    <source>
        <dbReference type="Proteomes" id="UP000186141"/>
    </source>
</evidence>
<dbReference type="STRING" id="1086013.SAMN05421774_10647"/>